<dbReference type="PROSITE" id="PS51711">
    <property type="entry name" value="G_FEOB"/>
    <property type="match status" value="1"/>
</dbReference>
<evidence type="ECO:0000256" key="2">
    <source>
        <dbReference type="ARBA" id="ARBA00004651"/>
    </source>
</evidence>
<dbReference type="InterPro" id="IPR030389">
    <property type="entry name" value="G_FEOB_dom"/>
</dbReference>
<dbReference type="STRING" id="1616788.AR543_04270"/>
<dbReference type="KEGG" id="pbv:AR543_04270"/>
<feature type="transmembrane region" description="Helical" evidence="16">
    <location>
        <begin position="578"/>
        <end position="598"/>
    </location>
</feature>
<dbReference type="InterPro" id="IPR011642">
    <property type="entry name" value="Gate_dom"/>
</dbReference>
<feature type="transmembrane region" description="Helical" evidence="16">
    <location>
        <begin position="351"/>
        <end position="375"/>
    </location>
</feature>
<dbReference type="AlphaFoldDB" id="A0A172ZCD5"/>
<keyword evidence="7 14" id="KW-0547">Nucleotide-binding</keyword>
<evidence type="ECO:0000256" key="7">
    <source>
        <dbReference type="ARBA" id="ARBA00022741"/>
    </source>
</evidence>
<dbReference type="GO" id="GO:0015093">
    <property type="term" value="F:ferrous iron transmembrane transporter activity"/>
    <property type="evidence" value="ECO:0007669"/>
    <property type="project" value="UniProtKB-UniRule"/>
</dbReference>
<reference evidence="18 19" key="2">
    <citation type="journal article" date="2016" name="Int. J. Syst. Evol. Microbiol.">
        <title>Paenibacillus bovis sp. nov., isolated from raw yak (Bos grunniens) milk.</title>
        <authorList>
            <person name="Gao C."/>
            <person name="Han J."/>
            <person name="Liu Z."/>
            <person name="Xu X."/>
            <person name="Hang F."/>
            <person name="Wu Z."/>
        </authorList>
    </citation>
    <scope>NUCLEOTIDE SEQUENCE [LARGE SCALE GENOMIC DNA]</scope>
    <source>
        <strain evidence="18 19">BD3526</strain>
    </source>
</reference>
<keyword evidence="9 16" id="KW-0408">Iron</keyword>
<dbReference type="GO" id="GO:0005525">
    <property type="term" value="F:GTP binding"/>
    <property type="evidence" value="ECO:0007669"/>
    <property type="project" value="UniProtKB-KW"/>
</dbReference>
<feature type="binding site" evidence="14">
    <location>
        <begin position="52"/>
        <end position="55"/>
    </location>
    <ligand>
        <name>GTP</name>
        <dbReference type="ChEBI" id="CHEBI:37565"/>
        <label>1</label>
    </ligand>
</feature>
<evidence type="ECO:0000256" key="14">
    <source>
        <dbReference type="PIRSR" id="PIRSR603373-1"/>
    </source>
</evidence>
<sequence length="677" mass="74342">MNTIALFGNPNTGKTSLFNKLTRSYASVGNWAGVTVEKKVGTLRDKSALLVDLPGAYSLHPLSLDEGVTSQFLIDEPPASLINIVDASQLERNLYLTVQLLEYGCPMVIGLNMIDVARGRGIFIDEQRLSAELKVPVLPIIARSGQGTDALLQQLVDLPSKDNKTKRSFRLDYGLIVEDTLLTLAAAIQPTLPERTPQYVRWVALQLIEGNPVVEQYAYSLLSPDWIGQQLESCCTRLAADSEDSTPAEYLRRIRTQWITHLYNLTADHSRAGSRTLTEKVDAVLTHPLFGIPIFLFMMFAIFKLTFDWAGNLLADQIDALIAGPVSSGATSLLQLLGASTFTQGLIVDGMIAGVGGVLVFMPQIAILFLMISLVEDSGYMARITLLMDRMMEYVGLNGKAFIPFIIGFGCNVPAVMAARTIEQRRERLLTILLVPLMSCSARLPVYTLFAGVFFARHQAIVVMILYVLGMVVALGLARLLSNSPLFAREKSFFLVELPPYRVPQPLSLFRNTWEKVKGFLHKAGTIILAGSVAIWLLSHLGMQGYGVDMDHSFLAAIGGVFAPLLDPIGFGTWQAVAALLTGFMAKEVVVSTMNIIYHAPTIEGLGAQLSHAFTALQAFSFMVFVLLYTPCLATVSVIRKETQSWKWAGFSILYAVLIAYILALLIYQLGRLLGYT</sequence>
<evidence type="ECO:0000256" key="10">
    <source>
        <dbReference type="ARBA" id="ARBA00023065"/>
    </source>
</evidence>
<evidence type="ECO:0000313" key="18">
    <source>
        <dbReference type="EMBL" id="ANF95306.1"/>
    </source>
</evidence>
<feature type="transmembrane region" description="Helical" evidence="16">
    <location>
        <begin position="395"/>
        <end position="417"/>
    </location>
</feature>
<keyword evidence="15" id="KW-0460">Magnesium</keyword>
<name>A0A172ZCD5_9BACL</name>
<dbReference type="GO" id="GO:0005886">
    <property type="term" value="C:plasma membrane"/>
    <property type="evidence" value="ECO:0007669"/>
    <property type="project" value="UniProtKB-SubCell"/>
</dbReference>
<dbReference type="InterPro" id="IPR027417">
    <property type="entry name" value="P-loop_NTPase"/>
</dbReference>
<keyword evidence="8 16" id="KW-1133">Transmembrane helix</keyword>
<feature type="transmembrane region" description="Helical" evidence="16">
    <location>
        <begin position="651"/>
        <end position="671"/>
    </location>
</feature>
<feature type="binding site" evidence="14">
    <location>
        <begin position="112"/>
        <end position="115"/>
    </location>
    <ligand>
        <name>GTP</name>
        <dbReference type="ChEBI" id="CHEBI:37565"/>
        <label>1</label>
    </ligand>
</feature>
<feature type="transmembrane region" description="Helical" evidence="16">
    <location>
        <begin position="618"/>
        <end position="639"/>
    </location>
</feature>
<evidence type="ECO:0000256" key="13">
    <source>
        <dbReference type="NCBIfam" id="TIGR00437"/>
    </source>
</evidence>
<dbReference type="SUPFAM" id="SSF52540">
    <property type="entry name" value="P-loop containing nucleoside triphosphate hydrolases"/>
    <property type="match status" value="1"/>
</dbReference>
<feature type="binding site" evidence="14">
    <location>
        <begin position="8"/>
        <end position="15"/>
    </location>
    <ligand>
        <name>GTP</name>
        <dbReference type="ChEBI" id="CHEBI:37565"/>
        <label>1</label>
    </ligand>
</feature>
<dbReference type="CDD" id="cd01879">
    <property type="entry name" value="FeoB"/>
    <property type="match status" value="1"/>
</dbReference>
<feature type="transmembrane region" description="Helical" evidence="16">
    <location>
        <begin position="553"/>
        <end position="571"/>
    </location>
</feature>
<feature type="transmembrane region" description="Helical" evidence="16">
    <location>
        <begin position="318"/>
        <end position="339"/>
    </location>
</feature>
<dbReference type="GO" id="GO:0046872">
    <property type="term" value="F:metal ion binding"/>
    <property type="evidence" value="ECO:0007669"/>
    <property type="project" value="UniProtKB-KW"/>
</dbReference>
<dbReference type="PANTHER" id="PTHR43185">
    <property type="entry name" value="FERROUS IRON TRANSPORT PROTEIN B"/>
    <property type="match status" value="1"/>
</dbReference>
<evidence type="ECO:0000256" key="1">
    <source>
        <dbReference type="ARBA" id="ARBA00003926"/>
    </source>
</evidence>
<evidence type="ECO:0000256" key="5">
    <source>
        <dbReference type="ARBA" id="ARBA00022496"/>
    </source>
</evidence>
<protein>
    <recommendedName>
        <fullName evidence="13 16">Ferrous iron transport protein B</fullName>
    </recommendedName>
</protein>
<feature type="transmembrane region" description="Helical" evidence="16">
    <location>
        <begin position="520"/>
        <end position="541"/>
    </location>
</feature>
<dbReference type="OrthoDB" id="9809127at2"/>
<dbReference type="Pfam" id="PF02421">
    <property type="entry name" value="FeoB_N"/>
    <property type="match status" value="1"/>
</dbReference>
<feature type="binding site" evidence="15">
    <location>
        <position position="22"/>
    </location>
    <ligand>
        <name>Mg(2+)</name>
        <dbReference type="ChEBI" id="CHEBI:18420"/>
        <label>1</label>
    </ligand>
</feature>
<dbReference type="PANTHER" id="PTHR43185:SF1">
    <property type="entry name" value="FE(2+) TRANSPORTER FEOB"/>
    <property type="match status" value="1"/>
</dbReference>
<keyword evidence="10" id="KW-0406">Ion transport</keyword>
<comment type="subcellular location">
    <subcellularLocation>
        <location evidence="2 16">Cell membrane</location>
        <topology evidence="2 16">Multi-pass membrane protein</topology>
    </subcellularLocation>
</comment>
<organism evidence="18 19">
    <name type="scientific">Paenibacillus bovis</name>
    <dbReference type="NCBI Taxonomy" id="1616788"/>
    <lineage>
        <taxon>Bacteria</taxon>
        <taxon>Bacillati</taxon>
        <taxon>Bacillota</taxon>
        <taxon>Bacilli</taxon>
        <taxon>Bacillales</taxon>
        <taxon>Paenibacillaceae</taxon>
        <taxon>Paenibacillus</taxon>
    </lineage>
</organism>
<feature type="transmembrane region" description="Helical" evidence="16">
    <location>
        <begin position="284"/>
        <end position="306"/>
    </location>
</feature>
<feature type="domain" description="FeoB-type G" evidence="17">
    <location>
        <begin position="1"/>
        <end position="161"/>
    </location>
</feature>
<feature type="transmembrane region" description="Helical" evidence="16">
    <location>
        <begin position="429"/>
        <end position="455"/>
    </location>
</feature>
<feature type="binding site" evidence="15">
    <location>
        <position position="19"/>
    </location>
    <ligand>
        <name>Mg(2+)</name>
        <dbReference type="ChEBI" id="CHEBI:18420"/>
        <label>2</label>
    </ligand>
</feature>
<keyword evidence="3 16" id="KW-0813">Transport</keyword>
<comment type="similarity">
    <text evidence="16">Belongs to the TRAFAC class TrmE-Era-EngA-EngB-Septin-like GTPase superfamily. FeoB GTPase (TC 9.A.8) family.</text>
</comment>
<evidence type="ECO:0000256" key="8">
    <source>
        <dbReference type="ARBA" id="ARBA00022989"/>
    </source>
</evidence>
<evidence type="ECO:0000256" key="4">
    <source>
        <dbReference type="ARBA" id="ARBA00022475"/>
    </source>
</evidence>
<dbReference type="Pfam" id="PF07670">
    <property type="entry name" value="Gate"/>
    <property type="match status" value="2"/>
</dbReference>
<keyword evidence="19" id="KW-1185">Reference proteome</keyword>
<keyword evidence="12 16" id="KW-0472">Membrane</keyword>
<dbReference type="InterPro" id="IPR050860">
    <property type="entry name" value="FeoB_GTPase"/>
</dbReference>
<dbReference type="EMBL" id="CP013023">
    <property type="protein sequence ID" value="ANF95306.1"/>
    <property type="molecule type" value="Genomic_DNA"/>
</dbReference>
<dbReference type="Gene3D" id="3.40.50.300">
    <property type="entry name" value="P-loop containing nucleotide triphosphate hydrolases"/>
    <property type="match status" value="1"/>
</dbReference>
<evidence type="ECO:0000256" key="15">
    <source>
        <dbReference type="PIRSR" id="PIRSR603373-2"/>
    </source>
</evidence>
<evidence type="ECO:0000256" key="9">
    <source>
        <dbReference type="ARBA" id="ARBA00023004"/>
    </source>
</evidence>
<dbReference type="RefSeq" id="WP_060532108.1">
    <property type="nucleotide sequence ID" value="NZ_CP013023.1"/>
</dbReference>
<dbReference type="NCBIfam" id="TIGR00437">
    <property type="entry name" value="feoB"/>
    <property type="match status" value="1"/>
</dbReference>
<feature type="transmembrane region" description="Helical" evidence="16">
    <location>
        <begin position="461"/>
        <end position="481"/>
    </location>
</feature>
<keyword evidence="4" id="KW-1003">Cell membrane</keyword>
<feature type="binding site" evidence="14">
    <location>
        <begin position="33"/>
        <end position="37"/>
    </location>
    <ligand>
        <name>GTP</name>
        <dbReference type="ChEBI" id="CHEBI:37565"/>
        <label>1</label>
    </ligand>
</feature>
<evidence type="ECO:0000256" key="12">
    <source>
        <dbReference type="ARBA" id="ARBA00023136"/>
    </source>
</evidence>
<keyword evidence="5 16" id="KW-0410">Iron transport</keyword>
<keyword evidence="11 14" id="KW-0342">GTP-binding</keyword>
<evidence type="ECO:0000256" key="11">
    <source>
        <dbReference type="ARBA" id="ARBA00023134"/>
    </source>
</evidence>
<evidence type="ECO:0000256" key="3">
    <source>
        <dbReference type="ARBA" id="ARBA00022448"/>
    </source>
</evidence>
<evidence type="ECO:0000256" key="16">
    <source>
        <dbReference type="RuleBase" id="RU362098"/>
    </source>
</evidence>
<evidence type="ECO:0000256" key="6">
    <source>
        <dbReference type="ARBA" id="ARBA00022692"/>
    </source>
</evidence>
<keyword evidence="15" id="KW-0479">Metal-binding</keyword>
<reference evidence="19" key="1">
    <citation type="submission" date="2015-10" db="EMBL/GenBank/DDBJ databases">
        <title>Genome of Paenibacillus bovis sp. nov.</title>
        <authorList>
            <person name="Wu Z."/>
            <person name="Gao C."/>
            <person name="Liu Z."/>
            <person name="Zheng H."/>
        </authorList>
    </citation>
    <scope>NUCLEOTIDE SEQUENCE [LARGE SCALE GENOMIC DNA]</scope>
    <source>
        <strain evidence="19">BD3526</strain>
    </source>
</reference>
<dbReference type="InterPro" id="IPR003373">
    <property type="entry name" value="Fe2_transport_prot-B"/>
</dbReference>
<proteinExistence type="inferred from homology"/>
<dbReference type="Pfam" id="PF07664">
    <property type="entry name" value="FeoB_C"/>
    <property type="match status" value="1"/>
</dbReference>
<accession>A0A172ZCD5</accession>
<evidence type="ECO:0000313" key="19">
    <source>
        <dbReference type="Proteomes" id="UP000078148"/>
    </source>
</evidence>
<evidence type="ECO:0000259" key="17">
    <source>
        <dbReference type="PROSITE" id="PS51711"/>
    </source>
</evidence>
<comment type="function">
    <text evidence="1 16">Probable transporter of a GTP-driven Fe(2+) uptake system.</text>
</comment>
<dbReference type="Proteomes" id="UP000078148">
    <property type="component" value="Chromosome"/>
</dbReference>
<keyword evidence="6 16" id="KW-0812">Transmembrane</keyword>
<gene>
    <name evidence="18" type="ORF">AR543_04270</name>
</gene>
<dbReference type="InterPro" id="IPR011640">
    <property type="entry name" value="Fe2_transport_prot_B_C"/>
</dbReference>